<comment type="catalytic activity">
    <reaction evidence="3">
        <text>alpha,alpha-trehalose 6-phosphate + H2O = alpha,alpha-trehalose + phosphate</text>
        <dbReference type="Rhea" id="RHEA:23420"/>
        <dbReference type="ChEBI" id="CHEBI:15377"/>
        <dbReference type="ChEBI" id="CHEBI:16551"/>
        <dbReference type="ChEBI" id="CHEBI:43474"/>
        <dbReference type="ChEBI" id="CHEBI:58429"/>
        <dbReference type="EC" id="3.1.3.12"/>
    </reaction>
</comment>
<comment type="caution">
    <text evidence="5">The sequence shown here is derived from an EMBL/GenBank/DDBJ whole genome shotgun (WGS) entry which is preliminary data.</text>
</comment>
<dbReference type="GO" id="GO:0004805">
    <property type="term" value="F:trehalose-phosphatase activity"/>
    <property type="evidence" value="ECO:0007669"/>
    <property type="project" value="UniProtKB-EC"/>
</dbReference>
<comment type="function">
    <text evidence="2 3">Removes the phosphate from trehalose 6-phosphate to produce free trehalose.</text>
</comment>
<dbReference type="SUPFAM" id="SSF56784">
    <property type="entry name" value="HAD-like"/>
    <property type="match status" value="1"/>
</dbReference>
<dbReference type="InterPro" id="IPR044651">
    <property type="entry name" value="OTSB-like"/>
</dbReference>
<evidence type="ECO:0000256" key="2">
    <source>
        <dbReference type="ARBA" id="ARBA00024179"/>
    </source>
</evidence>
<dbReference type="InterPro" id="IPR023214">
    <property type="entry name" value="HAD_sf"/>
</dbReference>
<dbReference type="Pfam" id="PF02358">
    <property type="entry name" value="Trehalose_PPase"/>
    <property type="match status" value="1"/>
</dbReference>
<sequence length="279" mass="28542">MSADDTASPTPPPPTPDAPPATAPAATPDLTPELAEALRRAAATPNLVVACDYDGTLAPFTDDPTRAHPAPGAIATLARLAELPRTTVALLSGRNRAALAEVSGATAPVVLVGSHGSEWEGGFDAPLDDDDNALLARLHTELGEIAQSTAGAHVESKPTAAVLHVRPVEDLAARERATAQAMAGPATLDGVFVTQGKNVVEIAVREASKGAAIERLVEQAGAEVAIFVGDDVTDERGFARLRPQDVGIKVGEGETAAGHRVADIPAVVRLLGTLADLRG</sequence>
<reference evidence="5 6" key="1">
    <citation type="submission" date="2024-09" db="EMBL/GenBank/DDBJ databases">
        <authorList>
            <person name="Sun Q."/>
            <person name="Mori K."/>
        </authorList>
    </citation>
    <scope>NUCLEOTIDE SEQUENCE [LARGE SCALE GENOMIC DNA]</scope>
    <source>
        <strain evidence="5 6">CCM 7659</strain>
    </source>
</reference>
<evidence type="ECO:0000313" key="6">
    <source>
        <dbReference type="Proteomes" id="UP001589700"/>
    </source>
</evidence>
<comment type="pathway">
    <text evidence="3">Glycan biosynthesis; trehalose biosynthesis.</text>
</comment>
<keyword evidence="6" id="KW-1185">Reference proteome</keyword>
<keyword evidence="3" id="KW-0460">Magnesium</keyword>
<gene>
    <name evidence="5" type="primary">otsB</name>
    <name evidence="5" type="ORF">ACFFVD_13470</name>
</gene>
<evidence type="ECO:0000256" key="4">
    <source>
        <dbReference type="SAM" id="MobiDB-lite"/>
    </source>
</evidence>
<dbReference type="InterPro" id="IPR036412">
    <property type="entry name" value="HAD-like_sf"/>
</dbReference>
<keyword evidence="3" id="KW-0479">Metal-binding</keyword>
<dbReference type="PANTHER" id="PTHR43768:SF3">
    <property type="entry name" value="TREHALOSE 6-PHOSPHATE PHOSPHATASE"/>
    <property type="match status" value="1"/>
</dbReference>
<dbReference type="Gene3D" id="3.30.70.1020">
    <property type="entry name" value="Trehalose-6-phosphate phosphatase related protein, domain 2"/>
    <property type="match status" value="1"/>
</dbReference>
<feature type="compositionally biased region" description="Pro residues" evidence="4">
    <location>
        <begin position="9"/>
        <end position="22"/>
    </location>
</feature>
<keyword evidence="1 3" id="KW-0378">Hydrolase</keyword>
<accession>A0ABV5JT05</accession>
<dbReference type="EMBL" id="JBHMDY010000008">
    <property type="protein sequence ID" value="MFB9260814.1"/>
    <property type="molecule type" value="Genomic_DNA"/>
</dbReference>
<proteinExistence type="inferred from homology"/>
<dbReference type="InterPro" id="IPR003337">
    <property type="entry name" value="Trehalose_PPase"/>
</dbReference>
<comment type="cofactor">
    <cofactor evidence="3">
        <name>Mg(2+)</name>
        <dbReference type="ChEBI" id="CHEBI:18420"/>
    </cofactor>
</comment>
<dbReference type="RefSeq" id="WP_380023934.1">
    <property type="nucleotide sequence ID" value="NZ_JBHMDY010000008.1"/>
</dbReference>
<dbReference type="PANTHER" id="PTHR43768">
    <property type="entry name" value="TREHALOSE 6-PHOSPHATE PHOSPHATASE"/>
    <property type="match status" value="1"/>
</dbReference>
<dbReference type="NCBIfam" id="TIGR00685">
    <property type="entry name" value="T6PP"/>
    <property type="match status" value="1"/>
</dbReference>
<feature type="region of interest" description="Disordered" evidence="4">
    <location>
        <begin position="1"/>
        <end position="30"/>
    </location>
</feature>
<protein>
    <recommendedName>
        <fullName evidence="3">Trehalose 6-phosphate phosphatase</fullName>
        <ecNumber evidence="3">3.1.3.12</ecNumber>
    </recommendedName>
</protein>
<dbReference type="EC" id="3.1.3.12" evidence="3"/>
<name>A0ABV5JT05_9ACTN</name>
<evidence type="ECO:0000256" key="3">
    <source>
        <dbReference type="RuleBase" id="RU361117"/>
    </source>
</evidence>
<evidence type="ECO:0000256" key="1">
    <source>
        <dbReference type="ARBA" id="ARBA00022801"/>
    </source>
</evidence>
<dbReference type="Gene3D" id="3.40.50.1000">
    <property type="entry name" value="HAD superfamily/HAD-like"/>
    <property type="match status" value="1"/>
</dbReference>
<dbReference type="Proteomes" id="UP001589700">
    <property type="component" value="Unassembled WGS sequence"/>
</dbReference>
<comment type="similarity">
    <text evidence="3">Belongs to the trehalose phosphatase family.</text>
</comment>
<evidence type="ECO:0000313" key="5">
    <source>
        <dbReference type="EMBL" id="MFB9260814.1"/>
    </source>
</evidence>
<organism evidence="5 6">
    <name type="scientific">Dietzia aerolata</name>
    <dbReference type="NCBI Taxonomy" id="595984"/>
    <lineage>
        <taxon>Bacteria</taxon>
        <taxon>Bacillati</taxon>
        <taxon>Actinomycetota</taxon>
        <taxon>Actinomycetes</taxon>
        <taxon>Mycobacteriales</taxon>
        <taxon>Dietziaceae</taxon>
        <taxon>Dietzia</taxon>
    </lineage>
</organism>